<evidence type="ECO:0000256" key="1">
    <source>
        <dbReference type="SAM" id="SignalP"/>
    </source>
</evidence>
<dbReference type="RefSeq" id="WP_261694655.1">
    <property type="nucleotide sequence ID" value="NZ_CP104694.1"/>
</dbReference>
<proteinExistence type="predicted"/>
<evidence type="ECO:0008006" key="4">
    <source>
        <dbReference type="Google" id="ProtNLM"/>
    </source>
</evidence>
<name>A0ABY6BF01_9GAMM</name>
<keyword evidence="3" id="KW-1185">Reference proteome</keyword>
<dbReference type="EMBL" id="CP104694">
    <property type="protein sequence ID" value="UXI67685.1"/>
    <property type="molecule type" value="Genomic_DNA"/>
</dbReference>
<reference evidence="2" key="1">
    <citation type="submission" date="2022-09" db="EMBL/GenBank/DDBJ databases">
        <title>Tahibacter sp. nov., isolated from a fresh water.</title>
        <authorList>
            <person name="Baek J.H."/>
            <person name="Lee J.K."/>
            <person name="Kim J.M."/>
            <person name="Jeon C.O."/>
        </authorList>
    </citation>
    <scope>NUCLEOTIDE SEQUENCE</scope>
    <source>
        <strain evidence="2">W38</strain>
    </source>
</reference>
<keyword evidence="1" id="KW-0732">Signal</keyword>
<feature type="chain" id="PRO_5046054410" description="Pre-peptidase" evidence="1">
    <location>
        <begin position="24"/>
        <end position="164"/>
    </location>
</feature>
<accession>A0ABY6BF01</accession>
<protein>
    <recommendedName>
        <fullName evidence="4">Pre-peptidase</fullName>
    </recommendedName>
</protein>
<evidence type="ECO:0000313" key="3">
    <source>
        <dbReference type="Proteomes" id="UP001064632"/>
    </source>
</evidence>
<dbReference type="Gene3D" id="2.60.120.380">
    <property type="match status" value="1"/>
</dbReference>
<feature type="signal peptide" evidence="1">
    <location>
        <begin position="1"/>
        <end position="23"/>
    </location>
</feature>
<gene>
    <name evidence="2" type="ORF">N4264_23585</name>
</gene>
<organism evidence="2 3">
    <name type="scientific">Tahibacter amnicola</name>
    <dbReference type="NCBI Taxonomy" id="2976241"/>
    <lineage>
        <taxon>Bacteria</taxon>
        <taxon>Pseudomonadati</taxon>
        <taxon>Pseudomonadota</taxon>
        <taxon>Gammaproteobacteria</taxon>
        <taxon>Lysobacterales</taxon>
        <taxon>Rhodanobacteraceae</taxon>
        <taxon>Tahibacter</taxon>
    </lineage>
</organism>
<dbReference type="Proteomes" id="UP001064632">
    <property type="component" value="Chromosome"/>
</dbReference>
<evidence type="ECO:0000313" key="2">
    <source>
        <dbReference type="EMBL" id="UXI67685.1"/>
    </source>
</evidence>
<sequence>MKCIAPVLLAALMGVMTTGLAQAQSCASPLTVPAIGPQQHIATGNTCTESNQLGTLCGSFNSPENDVVYRATIENVPTSAITLTTTTPTWDPAILYMTGSCGGGVTCTDVAASNGAGANETMAAPTAAGTYYVVITSSPGTGGCGQYTIDFGRVPVTLQAFSVE</sequence>